<feature type="transmembrane region" description="Helical" evidence="1">
    <location>
        <begin position="518"/>
        <end position="537"/>
    </location>
</feature>
<evidence type="ECO:0000256" key="1">
    <source>
        <dbReference type="SAM" id="Phobius"/>
    </source>
</evidence>
<dbReference type="SUPFAM" id="SSF82866">
    <property type="entry name" value="Multidrug efflux transporter AcrB transmembrane domain"/>
    <property type="match status" value="2"/>
</dbReference>
<dbReference type="Gene3D" id="1.20.1640.10">
    <property type="entry name" value="Multidrug efflux transporter AcrB transmembrane domain"/>
    <property type="match status" value="3"/>
</dbReference>
<protein>
    <submittedName>
        <fullName evidence="2">Efflux RND transporter permease subunit</fullName>
    </submittedName>
</protein>
<feature type="transmembrane region" description="Helical" evidence="1">
    <location>
        <begin position="1001"/>
        <end position="1025"/>
    </location>
</feature>
<accession>A0A9D2BGC7</accession>
<dbReference type="InterPro" id="IPR001036">
    <property type="entry name" value="Acrflvin-R"/>
</dbReference>
<gene>
    <name evidence="2" type="ORF">H9977_08450</name>
</gene>
<dbReference type="Pfam" id="PF00873">
    <property type="entry name" value="ACR_tran"/>
    <property type="match status" value="2"/>
</dbReference>
<feature type="transmembrane region" description="Helical" evidence="1">
    <location>
        <begin position="423"/>
        <end position="443"/>
    </location>
</feature>
<dbReference type="Gene3D" id="3.30.70.1430">
    <property type="entry name" value="Multidrug efflux transporter AcrB pore domain"/>
    <property type="match status" value="2"/>
</dbReference>
<dbReference type="InterPro" id="IPR027463">
    <property type="entry name" value="AcrB_DN_DC_subdom"/>
</dbReference>
<organism evidence="2 3">
    <name type="scientific">Candidatus Parabacteroides intestinipullorum</name>
    <dbReference type="NCBI Taxonomy" id="2838723"/>
    <lineage>
        <taxon>Bacteria</taxon>
        <taxon>Pseudomonadati</taxon>
        <taxon>Bacteroidota</taxon>
        <taxon>Bacteroidia</taxon>
        <taxon>Bacteroidales</taxon>
        <taxon>Tannerellaceae</taxon>
        <taxon>Parabacteroides</taxon>
    </lineage>
</organism>
<dbReference type="Gene3D" id="3.30.2090.10">
    <property type="entry name" value="Multidrug efflux transporter AcrB TolC docking domain, DN and DC subdomains"/>
    <property type="match status" value="2"/>
</dbReference>
<reference evidence="2" key="2">
    <citation type="submission" date="2021-04" db="EMBL/GenBank/DDBJ databases">
        <authorList>
            <person name="Gilroy R."/>
        </authorList>
    </citation>
    <scope>NUCLEOTIDE SEQUENCE</scope>
    <source>
        <strain evidence="2">ChiGjej6B6-14162</strain>
    </source>
</reference>
<dbReference type="PANTHER" id="PTHR32063">
    <property type="match status" value="1"/>
</dbReference>
<dbReference type="EMBL" id="DXEL01000058">
    <property type="protein sequence ID" value="HIX75043.1"/>
    <property type="molecule type" value="Genomic_DNA"/>
</dbReference>
<feature type="transmembrane region" description="Helical" evidence="1">
    <location>
        <begin position="959"/>
        <end position="980"/>
    </location>
</feature>
<keyword evidence="1" id="KW-1133">Transmembrane helix</keyword>
<dbReference type="SUPFAM" id="SSF82693">
    <property type="entry name" value="Multidrug efflux transporter AcrB pore domain, PN1, PN2, PC1 and PC2 subdomains"/>
    <property type="match status" value="2"/>
</dbReference>
<dbReference type="Proteomes" id="UP000886740">
    <property type="component" value="Unassembled WGS sequence"/>
</dbReference>
<name>A0A9D2BGC7_9BACT</name>
<feature type="transmembrane region" description="Helical" evidence="1">
    <location>
        <begin position="7"/>
        <end position="30"/>
    </location>
</feature>
<feature type="transmembrane region" description="Helical" evidence="1">
    <location>
        <begin position="339"/>
        <end position="357"/>
    </location>
</feature>
<dbReference type="PANTHER" id="PTHR32063:SF0">
    <property type="entry name" value="SWARMING MOTILITY PROTEIN SWRC"/>
    <property type="match status" value="1"/>
</dbReference>
<dbReference type="Gene3D" id="3.30.70.1320">
    <property type="entry name" value="Multidrug efflux transporter AcrB pore domain like"/>
    <property type="match status" value="1"/>
</dbReference>
<keyword evidence="1" id="KW-0812">Transmembrane</keyword>
<dbReference type="Gene3D" id="3.30.70.1440">
    <property type="entry name" value="Multidrug efflux transporter AcrB pore domain"/>
    <property type="match status" value="1"/>
</dbReference>
<feature type="transmembrane region" description="Helical" evidence="1">
    <location>
        <begin position="455"/>
        <end position="478"/>
    </location>
</feature>
<keyword evidence="1" id="KW-0472">Membrane</keyword>
<dbReference type="GO" id="GO:0005886">
    <property type="term" value="C:plasma membrane"/>
    <property type="evidence" value="ECO:0007669"/>
    <property type="project" value="TreeGrafter"/>
</dbReference>
<feature type="transmembrane region" description="Helical" evidence="1">
    <location>
        <begin position="1031"/>
        <end position="1058"/>
    </location>
</feature>
<evidence type="ECO:0000313" key="2">
    <source>
        <dbReference type="EMBL" id="HIX75043.1"/>
    </source>
</evidence>
<feature type="transmembrane region" description="Helical" evidence="1">
    <location>
        <begin position="932"/>
        <end position="953"/>
    </location>
</feature>
<dbReference type="PRINTS" id="PR00702">
    <property type="entry name" value="ACRIFLAVINRP"/>
</dbReference>
<evidence type="ECO:0000313" key="3">
    <source>
        <dbReference type="Proteomes" id="UP000886740"/>
    </source>
</evidence>
<feature type="transmembrane region" description="Helical" evidence="1">
    <location>
        <begin position="907"/>
        <end position="925"/>
    </location>
</feature>
<comment type="caution">
    <text evidence="2">The sequence shown here is derived from an EMBL/GenBank/DDBJ whole genome shotgun (WGS) entry which is preliminary data.</text>
</comment>
<proteinExistence type="predicted"/>
<feature type="transmembrane region" description="Helical" evidence="1">
    <location>
        <begin position="364"/>
        <end position="385"/>
    </location>
</feature>
<sequence length="1064" mass="121562">MDYKPNISAFTIIVSFFCLALVGLALVPLLPVRLSPSRELPQLSVSFQMYGNSARTIEMEATSKLESMLSRIGGIRRMTSTSGNGYGEITMELDHHADIDVIRFEASSIIRQTWPSLPENMSYPIIAASRPDEKEDRPFLSYTLNAPASPIFIQRYAEERVKPRLSGIPGIYRIDVEGATPMEWQLVYDTHQLEQLEIDLDQVIEAIGHYYKEEFLGIVNVSRGQSANEWIRLALMPDRDHPGFEPSRIAVTNKKGKLIRLDQILRVSHREEEPTSYFRINGLNSVYLSIRAEKTANQLSLAKQVKEAMADLRESLPAGYEMHVSYDATEYIQKELDTIYLRTGFTILILLLFVWGITRESRYLFLIVISLTVNLCVAVIFYYLLRLEIQLYSLAGITISLSLVIDNTIVMTDHIRNRHDRKAFLSILAATLTTIGALVIIFFLDEKIRLNLQDFAAVIIINLAVSLAIALFLVPALIERFRLEERKGQAGQLPRFWRRFPVWFSRYYGRQISFMCRWRKTICCLLLLAFGVPVFLLPEKIEYPDPKEKRVLTANDTLLIEKYNELVSKPIWKETIKPIVDKALGGTLRLFVEKVYEGSYFTRDEETVLSISASLPSGTTLEQTNHLVGRMEAYLSGFKEIRQFQTSIYNPQQALINVYFTREAERSGFPYVLKSQVVSKALELGGGSWSVFGLMDQGFSNDVREYAGSYRIEMLGYNYDELLAWAERLKEQLLTYRRIKEVQVNARFSWWKSDYQEFVFRVEPEGLARASVDPLRLFASTSTLMGRDNPAGSIVVDGESENLRLTSRQADEYDTWSLVNLPIQVGTRSVKLAEIGKMTKEQIPQEVVKEDQQYRLCLQYEYVGSGNQGRRIQERVLNEFNRQLPMGYTARPDDTAFYWGGEDSGQYWLLALIIVIIFFTTSILFNSLWQPLSVIFVIPVSYIGVFLTFYLFHLNFDQGGFASFVLLCGITVNASIYILNEYNRLRERKPLMSPLTAYLKAWNAKIVPIFLTVVSTILGFVPFLIGVDKEAFWFPLAAGTIGGLALSVVGIFFFLPVFSRIGNH</sequence>
<feature type="transmembrane region" description="Helical" evidence="1">
    <location>
        <begin position="391"/>
        <end position="411"/>
    </location>
</feature>
<dbReference type="GO" id="GO:0042910">
    <property type="term" value="F:xenobiotic transmembrane transporter activity"/>
    <property type="evidence" value="ECO:0007669"/>
    <property type="project" value="TreeGrafter"/>
</dbReference>
<reference evidence="2" key="1">
    <citation type="journal article" date="2021" name="PeerJ">
        <title>Extensive microbial diversity within the chicken gut microbiome revealed by metagenomics and culture.</title>
        <authorList>
            <person name="Gilroy R."/>
            <person name="Ravi A."/>
            <person name="Getino M."/>
            <person name="Pursley I."/>
            <person name="Horton D.L."/>
            <person name="Alikhan N.F."/>
            <person name="Baker D."/>
            <person name="Gharbi K."/>
            <person name="Hall N."/>
            <person name="Watson M."/>
            <person name="Adriaenssens E.M."/>
            <person name="Foster-Nyarko E."/>
            <person name="Jarju S."/>
            <person name="Secka A."/>
            <person name="Antonio M."/>
            <person name="Oren A."/>
            <person name="Chaudhuri R.R."/>
            <person name="La Ragione R."/>
            <person name="Hildebrand F."/>
            <person name="Pallen M.J."/>
        </authorList>
    </citation>
    <scope>NUCLEOTIDE SEQUENCE</scope>
    <source>
        <strain evidence="2">ChiGjej6B6-14162</strain>
    </source>
</reference>
<dbReference type="AlphaFoldDB" id="A0A9D2BGC7"/>